<feature type="domain" description="CMP/dCMP-type deaminase" evidence="6">
    <location>
        <begin position="6"/>
        <end position="148"/>
    </location>
</feature>
<dbReference type="GO" id="GO:0005737">
    <property type="term" value="C:cytoplasm"/>
    <property type="evidence" value="ECO:0007669"/>
    <property type="project" value="TreeGrafter"/>
</dbReference>
<dbReference type="PROSITE" id="PS00903">
    <property type="entry name" value="CYT_DCMP_DEAMINASES_1"/>
    <property type="match status" value="1"/>
</dbReference>
<sequence>MKKRDSWNEYFLKIADLVSTRSTSPHRRVGAVLVKDTRIIATGYNGTPRGFPHEIDTGCPREELKRQGKIKSGERYELCSEVHAEINAIIQCALYGVSCENATLYCSTVPCKLCARALVNAKIKEVFVLEDNMGVDGRDILKTANIPVYVLEKEKFKQLV</sequence>
<dbReference type="Pfam" id="PF00383">
    <property type="entry name" value="dCMP_cyt_deam_1"/>
    <property type="match status" value="1"/>
</dbReference>
<dbReference type="InterPro" id="IPR015517">
    <property type="entry name" value="dCMP_deaminase-rel"/>
</dbReference>
<dbReference type="PIRSF" id="PIRSF006019">
    <property type="entry name" value="dCMP_deaminase"/>
    <property type="match status" value="1"/>
</dbReference>
<dbReference type="InterPro" id="IPR002125">
    <property type="entry name" value="CMP_dCMP_dom"/>
</dbReference>
<dbReference type="InterPro" id="IPR016193">
    <property type="entry name" value="Cytidine_deaminase-like"/>
</dbReference>
<dbReference type="Proteomes" id="UP001201020">
    <property type="component" value="Chromosome"/>
</dbReference>
<dbReference type="InterPro" id="IPR016473">
    <property type="entry name" value="dCMP_deaminase"/>
</dbReference>
<comment type="cofactor">
    <cofactor evidence="1">
        <name>Zn(2+)</name>
        <dbReference type="ChEBI" id="CHEBI:29105"/>
    </cofactor>
</comment>
<dbReference type="SUPFAM" id="SSF53927">
    <property type="entry name" value="Cytidine deaminase-like"/>
    <property type="match status" value="1"/>
</dbReference>
<evidence type="ECO:0000256" key="5">
    <source>
        <dbReference type="ARBA" id="ARBA00022833"/>
    </source>
</evidence>
<gene>
    <name evidence="7" type="ORF">K9W45_07415</name>
</gene>
<dbReference type="Gene3D" id="3.40.140.10">
    <property type="entry name" value="Cytidine Deaminase, domain 2"/>
    <property type="match status" value="1"/>
</dbReference>
<organism evidence="7">
    <name type="scientific">Candidatus Heimdallarchaeum aukensis</name>
    <dbReference type="NCBI Taxonomy" id="2876573"/>
    <lineage>
        <taxon>Archaea</taxon>
        <taxon>Promethearchaeati</taxon>
        <taxon>Candidatus Heimdallarchaeota</taxon>
        <taxon>Candidatus Heimdallarchaeia (ex Rinke et al. 2021) (nom. nud.)</taxon>
        <taxon>Candidatus Heimdallarchaeales</taxon>
        <taxon>Candidatus Heimdallarchaeaceae</taxon>
        <taxon>Candidatus Heimdallarchaeum</taxon>
    </lineage>
</organism>
<dbReference type="InterPro" id="IPR016192">
    <property type="entry name" value="APOBEC/CMP_deaminase_Zn-bd"/>
</dbReference>
<evidence type="ECO:0000313" key="7">
    <source>
        <dbReference type="EMBL" id="UJG39690.1"/>
    </source>
</evidence>
<dbReference type="PROSITE" id="PS51747">
    <property type="entry name" value="CYT_DCMP_DEAMINASES_2"/>
    <property type="match status" value="1"/>
</dbReference>
<dbReference type="GO" id="GO:0006220">
    <property type="term" value="P:pyrimidine nucleotide metabolic process"/>
    <property type="evidence" value="ECO:0007669"/>
    <property type="project" value="InterPro"/>
</dbReference>
<keyword evidence="4" id="KW-0378">Hydrolase</keyword>
<dbReference type="PANTHER" id="PTHR11086:SF18">
    <property type="entry name" value="DEOXYCYTIDYLATE DEAMINASE"/>
    <property type="match status" value="1"/>
</dbReference>
<comment type="similarity">
    <text evidence="2">Belongs to the cytidine and deoxycytidylate deaminase family.</text>
</comment>
<evidence type="ECO:0000259" key="6">
    <source>
        <dbReference type="PROSITE" id="PS51747"/>
    </source>
</evidence>
<keyword evidence="5" id="KW-0862">Zinc</keyword>
<proteinExistence type="inferred from homology"/>
<dbReference type="CDD" id="cd01286">
    <property type="entry name" value="deoxycytidylate_deaminase"/>
    <property type="match status" value="1"/>
</dbReference>
<reference evidence="7" key="1">
    <citation type="journal article" date="2022" name="Nat. Microbiol.">
        <title>Unique mobile elements and scalable gene flow at the prokaryote-eukaryote boundary revealed by circularized Asgard archaea genomes.</title>
        <authorList>
            <person name="Wu F."/>
            <person name="Speth D.R."/>
            <person name="Philosof A."/>
            <person name="Cremiere A."/>
            <person name="Narayanan A."/>
            <person name="Barco R.A."/>
            <person name="Connon S.A."/>
            <person name="Amend J.P."/>
            <person name="Antoshechkin I.A."/>
            <person name="Orphan V.J."/>
        </authorList>
    </citation>
    <scope>NUCLEOTIDE SEQUENCE</scope>
    <source>
        <strain evidence="7">PM71</strain>
    </source>
</reference>
<dbReference type="EMBL" id="CP084166">
    <property type="protein sequence ID" value="UJG39690.1"/>
    <property type="molecule type" value="Genomic_DNA"/>
</dbReference>
<evidence type="ECO:0000256" key="4">
    <source>
        <dbReference type="ARBA" id="ARBA00022801"/>
    </source>
</evidence>
<dbReference type="InterPro" id="IPR035105">
    <property type="entry name" value="Deoxycytidylate_deaminase_dom"/>
</dbReference>
<keyword evidence="3" id="KW-0479">Metal-binding</keyword>
<dbReference type="PANTHER" id="PTHR11086">
    <property type="entry name" value="DEOXYCYTIDYLATE DEAMINASE-RELATED"/>
    <property type="match status" value="1"/>
</dbReference>
<evidence type="ECO:0000256" key="1">
    <source>
        <dbReference type="ARBA" id="ARBA00001947"/>
    </source>
</evidence>
<accession>A0A9Y1BIN9</accession>
<dbReference type="AlphaFoldDB" id="A0A9Y1BIN9"/>
<dbReference type="GO" id="GO:0008270">
    <property type="term" value="F:zinc ion binding"/>
    <property type="evidence" value="ECO:0007669"/>
    <property type="project" value="InterPro"/>
</dbReference>
<protein>
    <submittedName>
        <fullName evidence="7">dCMP deaminase family protein</fullName>
    </submittedName>
</protein>
<dbReference type="GO" id="GO:0004132">
    <property type="term" value="F:dCMP deaminase activity"/>
    <property type="evidence" value="ECO:0007669"/>
    <property type="project" value="InterPro"/>
</dbReference>
<name>A0A9Y1BIN9_9ARCH</name>
<evidence type="ECO:0000256" key="2">
    <source>
        <dbReference type="ARBA" id="ARBA00006576"/>
    </source>
</evidence>
<evidence type="ECO:0000256" key="3">
    <source>
        <dbReference type="ARBA" id="ARBA00022723"/>
    </source>
</evidence>